<gene>
    <name evidence="5" type="ORF">OU798_14595</name>
</gene>
<evidence type="ECO:0000256" key="3">
    <source>
        <dbReference type="SAM" id="SignalP"/>
    </source>
</evidence>
<evidence type="ECO:0000256" key="1">
    <source>
        <dbReference type="ARBA" id="ARBA00022801"/>
    </source>
</evidence>
<feature type="binding site" evidence="2">
    <location>
        <position position="146"/>
    </location>
    <ligand>
        <name>Mn(2+)</name>
        <dbReference type="ChEBI" id="CHEBI:29035"/>
        <label>2</label>
    </ligand>
</feature>
<comment type="caution">
    <text evidence="5">The sequence shown here is derived from an EMBL/GenBank/DDBJ whole genome shotgun (WGS) entry which is preliminary data.</text>
</comment>
<feature type="chain" id="PRO_5040881858" evidence="3">
    <location>
        <begin position="28"/>
        <end position="453"/>
    </location>
</feature>
<proteinExistence type="predicted"/>
<keyword evidence="1" id="KW-0378">Hydrolase</keyword>
<dbReference type="Pfam" id="PF01546">
    <property type="entry name" value="Peptidase_M20"/>
    <property type="match status" value="1"/>
</dbReference>
<feature type="binding site" evidence="2">
    <location>
        <position position="211"/>
    </location>
    <ligand>
        <name>Mn(2+)</name>
        <dbReference type="ChEBI" id="CHEBI:29035"/>
        <label>2</label>
    </ligand>
</feature>
<keyword evidence="6" id="KW-1185">Reference proteome</keyword>
<evidence type="ECO:0000259" key="4">
    <source>
        <dbReference type="Pfam" id="PF07687"/>
    </source>
</evidence>
<feature type="binding site" evidence="2">
    <location>
        <position position="182"/>
    </location>
    <ligand>
        <name>Mn(2+)</name>
        <dbReference type="ChEBI" id="CHEBI:29035"/>
        <label>2</label>
    </ligand>
</feature>
<feature type="signal peptide" evidence="3">
    <location>
        <begin position="1"/>
        <end position="27"/>
    </location>
</feature>
<keyword evidence="2" id="KW-0464">Manganese</keyword>
<dbReference type="PANTHER" id="PTHR11014:SF63">
    <property type="entry name" value="METALLOPEPTIDASE, PUTATIVE (AFU_ORTHOLOGUE AFUA_6G09600)-RELATED"/>
    <property type="match status" value="1"/>
</dbReference>
<feature type="domain" description="Peptidase M20 dimerisation" evidence="4">
    <location>
        <begin position="230"/>
        <end position="326"/>
    </location>
</feature>
<organism evidence="5 6">
    <name type="scientific">Draconibacterium aestuarii</name>
    <dbReference type="NCBI Taxonomy" id="2998507"/>
    <lineage>
        <taxon>Bacteria</taxon>
        <taxon>Pseudomonadati</taxon>
        <taxon>Bacteroidota</taxon>
        <taxon>Bacteroidia</taxon>
        <taxon>Marinilabiliales</taxon>
        <taxon>Prolixibacteraceae</taxon>
        <taxon>Draconibacterium</taxon>
    </lineage>
</organism>
<evidence type="ECO:0000313" key="6">
    <source>
        <dbReference type="Proteomes" id="UP001145087"/>
    </source>
</evidence>
<dbReference type="AlphaFoldDB" id="A0A9X3F849"/>
<dbReference type="InterPro" id="IPR002933">
    <property type="entry name" value="Peptidase_M20"/>
</dbReference>
<dbReference type="Gene3D" id="3.30.70.360">
    <property type="match status" value="1"/>
</dbReference>
<feature type="binding site" evidence="2">
    <location>
        <position position="425"/>
    </location>
    <ligand>
        <name>Mn(2+)</name>
        <dbReference type="ChEBI" id="CHEBI:29035"/>
        <label>2</label>
    </ligand>
</feature>
<dbReference type="NCBIfam" id="TIGR01891">
    <property type="entry name" value="amidohydrolases"/>
    <property type="match status" value="1"/>
</dbReference>
<keyword evidence="2" id="KW-0479">Metal-binding</keyword>
<accession>A0A9X3F849</accession>
<dbReference type="RefSeq" id="WP_343333911.1">
    <property type="nucleotide sequence ID" value="NZ_JAPOHD010000027.1"/>
</dbReference>
<dbReference type="SUPFAM" id="SSF53187">
    <property type="entry name" value="Zn-dependent exopeptidases"/>
    <property type="match status" value="1"/>
</dbReference>
<name>A0A9X3F849_9BACT</name>
<sequence length="453" mass="49281">MKTIIKRNWTISLMSMLMVFMAFTLKAQESTLPQSVIDKMEKVVDKKEGYILDIFKDIHANPELAFNEVRTAGIVAKELEKLGFEVQTGIGGTGVVGVLRNGEGPTFMYRGDMDAVIVEENTGLPYASTKRVKNEEGEEIPVAHLCGHDANTTWVISLGHTMAQMKEHWSGTLVLVGQPAEETVSGAQAMMDDGLYTKYNVPQPDYFLAQHTSPFPTGTVISTDGRYTTGTTHMDIVFHGVGGHGSSPHHAIDPVVMAGMAIVQLQTVVSRIADPEEVAVLTIGSVQAGTVHNVIPTEAHLKLKLHFSNDEVMQKMIKSIHDIANGIALSNGLSGDMMPTITQSGFGPAIHNDKEFMETIRKATDRVDFTTNRIDNLTLPASEDAFALIHGLEDVKGAYMFIGTTDPVVLAKARAEGKEFAFMPHDPGYQVDLNGITFGSKLAALIALEIMQK</sequence>
<evidence type="ECO:0000313" key="5">
    <source>
        <dbReference type="EMBL" id="MCY1721582.1"/>
    </source>
</evidence>
<dbReference type="Pfam" id="PF07687">
    <property type="entry name" value="M20_dimer"/>
    <property type="match status" value="1"/>
</dbReference>
<dbReference type="GO" id="GO:0046872">
    <property type="term" value="F:metal ion binding"/>
    <property type="evidence" value="ECO:0007669"/>
    <property type="project" value="UniProtKB-KW"/>
</dbReference>
<dbReference type="EMBL" id="JAPOHD010000027">
    <property type="protein sequence ID" value="MCY1721582.1"/>
    <property type="molecule type" value="Genomic_DNA"/>
</dbReference>
<protein>
    <submittedName>
        <fullName evidence="5">Amidohydrolase</fullName>
    </submittedName>
</protein>
<feature type="binding site" evidence="2">
    <location>
        <position position="148"/>
    </location>
    <ligand>
        <name>Mn(2+)</name>
        <dbReference type="ChEBI" id="CHEBI:29035"/>
        <label>2</label>
    </ligand>
</feature>
<comment type="cofactor">
    <cofactor evidence="2">
        <name>Mn(2+)</name>
        <dbReference type="ChEBI" id="CHEBI:29035"/>
    </cofactor>
    <text evidence="2">The Mn(2+) ion enhances activity.</text>
</comment>
<dbReference type="InterPro" id="IPR017439">
    <property type="entry name" value="Amidohydrolase"/>
</dbReference>
<reference evidence="5" key="1">
    <citation type="submission" date="2022-11" db="EMBL/GenBank/DDBJ databases">
        <title>Marilongibacter aestuarii gen. nov., sp. nov., isolated from tidal flat sediment.</title>
        <authorList>
            <person name="Jiayan W."/>
        </authorList>
    </citation>
    <scope>NUCLEOTIDE SEQUENCE</scope>
    <source>
        <strain evidence="5">Z1-6</strain>
    </source>
</reference>
<dbReference type="InterPro" id="IPR036264">
    <property type="entry name" value="Bact_exopeptidase_dim_dom"/>
</dbReference>
<dbReference type="Proteomes" id="UP001145087">
    <property type="component" value="Unassembled WGS sequence"/>
</dbReference>
<dbReference type="InterPro" id="IPR011650">
    <property type="entry name" value="Peptidase_M20_dimer"/>
</dbReference>
<evidence type="ECO:0000256" key="2">
    <source>
        <dbReference type="PIRSR" id="PIRSR005962-1"/>
    </source>
</evidence>
<dbReference type="PANTHER" id="PTHR11014">
    <property type="entry name" value="PEPTIDASE M20 FAMILY MEMBER"/>
    <property type="match status" value="1"/>
</dbReference>
<dbReference type="Gene3D" id="3.40.630.10">
    <property type="entry name" value="Zn peptidases"/>
    <property type="match status" value="1"/>
</dbReference>
<dbReference type="SUPFAM" id="SSF55031">
    <property type="entry name" value="Bacterial exopeptidase dimerisation domain"/>
    <property type="match status" value="1"/>
</dbReference>
<dbReference type="PIRSF" id="PIRSF005962">
    <property type="entry name" value="Pept_M20D_amidohydro"/>
    <property type="match status" value="1"/>
</dbReference>
<keyword evidence="3" id="KW-0732">Signal</keyword>
<dbReference type="GO" id="GO:0016787">
    <property type="term" value="F:hydrolase activity"/>
    <property type="evidence" value="ECO:0007669"/>
    <property type="project" value="UniProtKB-KW"/>
</dbReference>